<dbReference type="GO" id="GO:0005829">
    <property type="term" value="C:cytosol"/>
    <property type="evidence" value="ECO:0007669"/>
    <property type="project" value="TreeGrafter"/>
</dbReference>
<evidence type="ECO:0000256" key="4">
    <source>
        <dbReference type="ARBA" id="ARBA00022884"/>
    </source>
</evidence>
<accession>A0A2A5T5X9</accession>
<name>A0A2A5T5X9_9GAMM</name>
<dbReference type="InterPro" id="IPR036510">
    <property type="entry name" value="Ribosomal_bS20_sf"/>
</dbReference>
<dbReference type="GO" id="GO:0003735">
    <property type="term" value="F:structural constituent of ribosome"/>
    <property type="evidence" value="ECO:0007669"/>
    <property type="project" value="InterPro"/>
</dbReference>
<sequence length="60" mass="6635">MMRTYMKKTIAAIVAGNKEVATIAYSEIQSILDRMATKGLIHKNKAARNKANLIAKIKAM</sequence>
<dbReference type="InterPro" id="IPR002583">
    <property type="entry name" value="Ribosomal_bS20"/>
</dbReference>
<comment type="similarity">
    <text evidence="2">Belongs to the bacterial ribosomal protein bS20 family.</text>
</comment>
<dbReference type="Pfam" id="PF01649">
    <property type="entry name" value="Ribosomal_S20p"/>
    <property type="match status" value="1"/>
</dbReference>
<organism evidence="9 10">
    <name type="scientific">Candidatus Enterovibrio escicola</name>
    <dbReference type="NCBI Taxonomy" id="1927127"/>
    <lineage>
        <taxon>Bacteria</taxon>
        <taxon>Pseudomonadati</taxon>
        <taxon>Pseudomonadota</taxon>
        <taxon>Gammaproteobacteria</taxon>
        <taxon>Vibrionales</taxon>
        <taxon>Vibrionaceae</taxon>
        <taxon>Enterovibrio</taxon>
    </lineage>
</organism>
<evidence type="ECO:0000256" key="6">
    <source>
        <dbReference type="ARBA" id="ARBA00023274"/>
    </source>
</evidence>
<dbReference type="SUPFAM" id="SSF46992">
    <property type="entry name" value="Ribosomal protein S20"/>
    <property type="match status" value="1"/>
</dbReference>
<reference evidence="10" key="1">
    <citation type="submission" date="2017-04" db="EMBL/GenBank/DDBJ databases">
        <title>Genome evolution of the luminous symbionts of deep sea anglerfish.</title>
        <authorList>
            <person name="Hendry T.A."/>
        </authorList>
    </citation>
    <scope>NUCLEOTIDE SEQUENCE [LARGE SCALE GENOMIC DNA]</scope>
</reference>
<evidence type="ECO:0000313" key="9">
    <source>
        <dbReference type="EMBL" id="PCS23564.1"/>
    </source>
</evidence>
<keyword evidence="5 9" id="KW-0689">Ribosomal protein</keyword>
<keyword evidence="6" id="KW-0687">Ribonucleoprotein</keyword>
<dbReference type="AlphaFoldDB" id="A0A2A5T5X9"/>
<dbReference type="GO" id="GO:0015935">
    <property type="term" value="C:small ribosomal subunit"/>
    <property type="evidence" value="ECO:0007669"/>
    <property type="project" value="TreeGrafter"/>
</dbReference>
<keyword evidence="10" id="KW-1185">Reference proteome</keyword>
<protein>
    <recommendedName>
        <fullName evidence="7">Small ribosomal subunit protein bS20</fullName>
    </recommendedName>
    <alternativeName>
        <fullName evidence="8">30S ribosomal protein S20</fullName>
    </alternativeName>
</protein>
<dbReference type="NCBIfam" id="TIGR00029">
    <property type="entry name" value="S20"/>
    <property type="match status" value="1"/>
</dbReference>
<proteinExistence type="inferred from homology"/>
<dbReference type="GO" id="GO:0006412">
    <property type="term" value="P:translation"/>
    <property type="evidence" value="ECO:0007669"/>
    <property type="project" value="InterPro"/>
</dbReference>
<evidence type="ECO:0000313" key="10">
    <source>
        <dbReference type="Proteomes" id="UP000219020"/>
    </source>
</evidence>
<keyword evidence="3" id="KW-0699">rRNA-binding</keyword>
<dbReference type="PANTHER" id="PTHR33398">
    <property type="entry name" value="30S RIBOSOMAL PROTEIN S20"/>
    <property type="match status" value="1"/>
</dbReference>
<dbReference type="Gene3D" id="1.20.58.110">
    <property type="entry name" value="Ribosomal protein S20"/>
    <property type="match status" value="1"/>
</dbReference>
<evidence type="ECO:0000256" key="2">
    <source>
        <dbReference type="ARBA" id="ARBA00007634"/>
    </source>
</evidence>
<gene>
    <name evidence="9" type="ORF">BTN49_0533</name>
</gene>
<dbReference type="GO" id="GO:0070181">
    <property type="term" value="F:small ribosomal subunit rRNA binding"/>
    <property type="evidence" value="ECO:0007669"/>
    <property type="project" value="TreeGrafter"/>
</dbReference>
<comment type="caution">
    <text evidence="9">The sequence shown here is derived from an EMBL/GenBank/DDBJ whole genome shotgun (WGS) entry which is preliminary data.</text>
</comment>
<evidence type="ECO:0000256" key="7">
    <source>
        <dbReference type="ARBA" id="ARBA00035136"/>
    </source>
</evidence>
<evidence type="ECO:0000256" key="5">
    <source>
        <dbReference type="ARBA" id="ARBA00022980"/>
    </source>
</evidence>
<evidence type="ECO:0000256" key="8">
    <source>
        <dbReference type="ARBA" id="ARBA00035343"/>
    </source>
</evidence>
<dbReference type="PANTHER" id="PTHR33398:SF1">
    <property type="entry name" value="SMALL RIBOSOMAL SUBUNIT PROTEIN BS20C"/>
    <property type="match status" value="1"/>
</dbReference>
<dbReference type="EMBL" id="NBYY01000009">
    <property type="protein sequence ID" value="PCS23564.1"/>
    <property type="molecule type" value="Genomic_DNA"/>
</dbReference>
<dbReference type="Proteomes" id="UP000219020">
    <property type="component" value="Unassembled WGS sequence"/>
</dbReference>
<comment type="function">
    <text evidence="1">Binds directly to 16S ribosomal RNA.</text>
</comment>
<evidence type="ECO:0000256" key="3">
    <source>
        <dbReference type="ARBA" id="ARBA00022730"/>
    </source>
</evidence>
<evidence type="ECO:0000256" key="1">
    <source>
        <dbReference type="ARBA" id="ARBA00003134"/>
    </source>
</evidence>
<keyword evidence="4" id="KW-0694">RNA-binding</keyword>